<gene>
    <name evidence="1" type="ORF">SBF1_3980005</name>
</gene>
<dbReference type="Proteomes" id="UP000238916">
    <property type="component" value="Unassembled WGS sequence"/>
</dbReference>
<name>A0A2U3L7N3_9FIRM</name>
<sequence>MEYPAKWYAKKEIKLATSTNLTPDVRGRIEKRQETFAYLNSPGGWYFWVEEKYLIFPKV</sequence>
<proteinExistence type="predicted"/>
<evidence type="ECO:0000313" key="2">
    <source>
        <dbReference type="Proteomes" id="UP000238916"/>
    </source>
</evidence>
<protein>
    <submittedName>
        <fullName evidence="1">Uncharacterized protein</fullName>
    </submittedName>
</protein>
<accession>A0A2U3L7N3</accession>
<organism evidence="1 2">
    <name type="scientific">Candidatus Desulfosporosinus infrequens</name>
    <dbReference type="NCBI Taxonomy" id="2043169"/>
    <lineage>
        <taxon>Bacteria</taxon>
        <taxon>Bacillati</taxon>
        <taxon>Bacillota</taxon>
        <taxon>Clostridia</taxon>
        <taxon>Eubacteriales</taxon>
        <taxon>Desulfitobacteriaceae</taxon>
        <taxon>Desulfosporosinus</taxon>
    </lineage>
</organism>
<dbReference type="EMBL" id="OMOF01000332">
    <property type="protein sequence ID" value="SPF47912.1"/>
    <property type="molecule type" value="Genomic_DNA"/>
</dbReference>
<reference evidence="2" key="1">
    <citation type="submission" date="2018-02" db="EMBL/GenBank/DDBJ databases">
        <authorList>
            <person name="Hausmann B."/>
        </authorList>
    </citation>
    <scope>NUCLEOTIDE SEQUENCE [LARGE SCALE GENOMIC DNA]</scope>
    <source>
        <strain evidence="2">Peat soil MAG SbF1</strain>
    </source>
</reference>
<evidence type="ECO:0000313" key="1">
    <source>
        <dbReference type="EMBL" id="SPF47912.1"/>
    </source>
</evidence>
<dbReference type="AlphaFoldDB" id="A0A2U3L7N3"/>
<dbReference type="OrthoDB" id="1797351at2"/>